<dbReference type="EMBL" id="BPVZ01000183">
    <property type="protein sequence ID" value="GKV44583.1"/>
    <property type="molecule type" value="Genomic_DNA"/>
</dbReference>
<comment type="caution">
    <text evidence="1">The sequence shown here is derived from an EMBL/GenBank/DDBJ whole genome shotgun (WGS) entry which is preliminary data.</text>
</comment>
<gene>
    <name evidence="1" type="ORF">SLEP1_g51747</name>
</gene>
<dbReference type="Proteomes" id="UP001054252">
    <property type="component" value="Unassembled WGS sequence"/>
</dbReference>
<dbReference type="AlphaFoldDB" id="A0AAV5M6R5"/>
<evidence type="ECO:0000313" key="1">
    <source>
        <dbReference type="EMBL" id="GKV44583.1"/>
    </source>
</evidence>
<sequence>MMEMVGSISLEIKQPAATIPNHLPVFLPIRDNIDLSNTESPCFPISGLVFLHKDRKGRKI</sequence>
<accession>A0AAV5M6R5</accession>
<proteinExistence type="predicted"/>
<name>A0AAV5M6R5_9ROSI</name>
<evidence type="ECO:0000313" key="2">
    <source>
        <dbReference type="Proteomes" id="UP001054252"/>
    </source>
</evidence>
<keyword evidence="2" id="KW-1185">Reference proteome</keyword>
<reference evidence="1 2" key="1">
    <citation type="journal article" date="2021" name="Commun. Biol.">
        <title>The genome of Shorea leprosula (Dipterocarpaceae) highlights the ecological relevance of drought in aseasonal tropical rainforests.</title>
        <authorList>
            <person name="Ng K.K.S."/>
            <person name="Kobayashi M.J."/>
            <person name="Fawcett J.A."/>
            <person name="Hatakeyama M."/>
            <person name="Paape T."/>
            <person name="Ng C.H."/>
            <person name="Ang C.C."/>
            <person name="Tnah L.H."/>
            <person name="Lee C.T."/>
            <person name="Nishiyama T."/>
            <person name="Sese J."/>
            <person name="O'Brien M.J."/>
            <person name="Copetti D."/>
            <person name="Mohd Noor M.I."/>
            <person name="Ong R.C."/>
            <person name="Putra M."/>
            <person name="Sireger I.Z."/>
            <person name="Indrioko S."/>
            <person name="Kosugi Y."/>
            <person name="Izuno A."/>
            <person name="Isagi Y."/>
            <person name="Lee S.L."/>
            <person name="Shimizu K.K."/>
        </authorList>
    </citation>
    <scope>NUCLEOTIDE SEQUENCE [LARGE SCALE GENOMIC DNA]</scope>
    <source>
        <strain evidence="1">214</strain>
    </source>
</reference>
<protein>
    <submittedName>
        <fullName evidence="1">Uncharacterized protein</fullName>
    </submittedName>
</protein>
<organism evidence="1 2">
    <name type="scientific">Rubroshorea leprosula</name>
    <dbReference type="NCBI Taxonomy" id="152421"/>
    <lineage>
        <taxon>Eukaryota</taxon>
        <taxon>Viridiplantae</taxon>
        <taxon>Streptophyta</taxon>
        <taxon>Embryophyta</taxon>
        <taxon>Tracheophyta</taxon>
        <taxon>Spermatophyta</taxon>
        <taxon>Magnoliopsida</taxon>
        <taxon>eudicotyledons</taxon>
        <taxon>Gunneridae</taxon>
        <taxon>Pentapetalae</taxon>
        <taxon>rosids</taxon>
        <taxon>malvids</taxon>
        <taxon>Malvales</taxon>
        <taxon>Dipterocarpaceae</taxon>
        <taxon>Rubroshorea</taxon>
    </lineage>
</organism>